<dbReference type="AlphaFoldDB" id="A0A0F4ZFE9"/>
<evidence type="ECO:0000259" key="4">
    <source>
        <dbReference type="Pfam" id="PF00135"/>
    </source>
</evidence>
<evidence type="ECO:0000256" key="3">
    <source>
        <dbReference type="RuleBase" id="RU361235"/>
    </source>
</evidence>
<feature type="signal peptide" evidence="3">
    <location>
        <begin position="1"/>
        <end position="18"/>
    </location>
</feature>
<reference evidence="5 6" key="1">
    <citation type="submission" date="2015-03" db="EMBL/GenBank/DDBJ databases">
        <authorList>
            <person name="Radwan O."/>
            <person name="Al-Naeli F.A."/>
            <person name="Rendon G.A."/>
            <person name="Fields C."/>
        </authorList>
    </citation>
    <scope>NUCLEOTIDE SEQUENCE [LARGE SCALE GENOMIC DNA]</scope>
    <source>
        <strain evidence="5">CR-DP1</strain>
    </source>
</reference>
<organism evidence="5 6">
    <name type="scientific">Thielaviopsis punctulata</name>
    <dbReference type="NCBI Taxonomy" id="72032"/>
    <lineage>
        <taxon>Eukaryota</taxon>
        <taxon>Fungi</taxon>
        <taxon>Dikarya</taxon>
        <taxon>Ascomycota</taxon>
        <taxon>Pezizomycotina</taxon>
        <taxon>Sordariomycetes</taxon>
        <taxon>Hypocreomycetidae</taxon>
        <taxon>Microascales</taxon>
        <taxon>Ceratocystidaceae</taxon>
        <taxon>Thielaviopsis</taxon>
    </lineage>
</organism>
<dbReference type="InterPro" id="IPR019826">
    <property type="entry name" value="Carboxylesterase_B_AS"/>
</dbReference>
<gene>
    <name evidence="5" type="ORF">TD95_005342</name>
</gene>
<dbReference type="InterPro" id="IPR029058">
    <property type="entry name" value="AB_hydrolase_fold"/>
</dbReference>
<sequence length="561" mass="61380">MIPSLFTALVAGVGLAAAVPACKPVSDPQVTIRNGTYRGTRDTHYHHEKFLGMPYAQPPVGSLRFRPPQSLNSSWDDVRNATAFSPMCIGYGSDTWVLGNYVSEDCLKLNVVRPKGVNAHDKLPVAVWIHGGAYQYGSSSDPRYNLSYVVAKSEAMGQPIVAVSLNYRLQNWGFMFTEALAEEGSTNVGYRDQRLAMHWVQENIAAFGGDPRKVTVFGESAGSMSIATHLVAYGGRDDHLFRSAIMQSGSALPTLRKHLTTADWQPYWVALLNQTSCTSATNAAALQCLRAMDAHKLSNIFNSSFAPYPGITAAIDGDFLTESSTYAVRGGKMLAVPIIMGTNTDEGTAFGTTGIDTDAEFIAYLKTTGLTDAMASRVLEMYPDDPAIGIPKTYTGRPTDPWGAQFKRVSAYRGDYFMTGPRRLTTEVNAGKGADTYSYDFDVLNSGIPNIIGSTHFQEIPYMFNNTLGAGFETAVATNPLAGKGQNYFDLVDLMSRMWVSFVNHMDPNQHGVAGTPIWPKYTLDKPQNIVFNANVSHLSYVEDDTYRAEGMKYIVEDIYA</sequence>
<dbReference type="PANTHER" id="PTHR43918:SF4">
    <property type="entry name" value="CARBOXYLIC ESTER HYDROLASE"/>
    <property type="match status" value="1"/>
</dbReference>
<evidence type="ECO:0000256" key="2">
    <source>
        <dbReference type="ARBA" id="ARBA00022801"/>
    </source>
</evidence>
<keyword evidence="3" id="KW-0732">Signal</keyword>
<dbReference type="ESTHER" id="9pezi-a0a0f4zfe9">
    <property type="family name" value="Fungal_carboxylesterase_lipase"/>
</dbReference>
<comment type="similarity">
    <text evidence="1 3">Belongs to the type-B carboxylesterase/lipase family.</text>
</comment>
<evidence type="ECO:0000256" key="1">
    <source>
        <dbReference type="ARBA" id="ARBA00005964"/>
    </source>
</evidence>
<dbReference type="EC" id="3.1.1.-" evidence="3"/>
<dbReference type="SUPFAM" id="SSF53474">
    <property type="entry name" value="alpha/beta-Hydrolases"/>
    <property type="match status" value="1"/>
</dbReference>
<dbReference type="InterPro" id="IPR002018">
    <property type="entry name" value="CarbesteraseB"/>
</dbReference>
<proteinExistence type="inferred from homology"/>
<protein>
    <recommendedName>
        <fullName evidence="3">Carboxylic ester hydrolase</fullName>
        <ecNumber evidence="3">3.1.1.-</ecNumber>
    </recommendedName>
</protein>
<feature type="domain" description="Carboxylesterase type B" evidence="4">
    <location>
        <begin position="27"/>
        <end position="536"/>
    </location>
</feature>
<keyword evidence="2 3" id="KW-0378">Hydrolase</keyword>
<comment type="caution">
    <text evidence="5">The sequence shown here is derived from an EMBL/GenBank/DDBJ whole genome shotgun (WGS) entry which is preliminary data.</text>
</comment>
<dbReference type="PROSITE" id="PS00122">
    <property type="entry name" value="CARBOXYLESTERASE_B_1"/>
    <property type="match status" value="1"/>
</dbReference>
<dbReference type="Proteomes" id="UP000033483">
    <property type="component" value="Unassembled WGS sequence"/>
</dbReference>
<evidence type="ECO:0000313" key="6">
    <source>
        <dbReference type="Proteomes" id="UP000033483"/>
    </source>
</evidence>
<dbReference type="OrthoDB" id="408631at2759"/>
<accession>A0A0F4ZFE9</accession>
<dbReference type="EMBL" id="LAEV01001087">
    <property type="protein sequence ID" value="KKA28950.1"/>
    <property type="molecule type" value="Genomic_DNA"/>
</dbReference>
<dbReference type="InterPro" id="IPR050654">
    <property type="entry name" value="AChE-related_enzymes"/>
</dbReference>
<keyword evidence="6" id="KW-1185">Reference proteome</keyword>
<dbReference type="GO" id="GO:0052689">
    <property type="term" value="F:carboxylic ester hydrolase activity"/>
    <property type="evidence" value="ECO:0007669"/>
    <property type="project" value="TreeGrafter"/>
</dbReference>
<feature type="chain" id="PRO_5005117185" description="Carboxylic ester hydrolase" evidence="3">
    <location>
        <begin position="19"/>
        <end position="561"/>
    </location>
</feature>
<dbReference type="PANTHER" id="PTHR43918">
    <property type="entry name" value="ACETYLCHOLINESTERASE"/>
    <property type="match status" value="1"/>
</dbReference>
<dbReference type="Pfam" id="PF00135">
    <property type="entry name" value="COesterase"/>
    <property type="match status" value="1"/>
</dbReference>
<dbReference type="Gene3D" id="3.40.50.1820">
    <property type="entry name" value="alpha/beta hydrolase"/>
    <property type="match status" value="1"/>
</dbReference>
<evidence type="ECO:0000313" key="5">
    <source>
        <dbReference type="EMBL" id="KKA28950.1"/>
    </source>
</evidence>
<name>A0A0F4ZFE9_9PEZI</name>